<dbReference type="InterPro" id="IPR005502">
    <property type="entry name" value="Ribosyl_crysJ1"/>
</dbReference>
<dbReference type="AlphaFoldDB" id="A0A240EKU9"/>
<dbReference type="RefSeq" id="WP_096994223.1">
    <property type="nucleotide sequence ID" value="NZ_JBHSII010000011.1"/>
</dbReference>
<keyword evidence="1" id="KW-0460">Magnesium</keyword>
<keyword evidence="2" id="KW-0378">Hydrolase</keyword>
<dbReference type="OrthoDB" id="9798107at2"/>
<evidence type="ECO:0000313" key="2">
    <source>
        <dbReference type="EMBL" id="SNX49121.1"/>
    </source>
</evidence>
<keyword evidence="1" id="KW-0479">Metal-binding</keyword>
<dbReference type="PANTHER" id="PTHR16222:SF12">
    <property type="entry name" value="ADP-RIBOSYLGLYCOHYDROLASE-RELATED"/>
    <property type="match status" value="1"/>
</dbReference>
<proteinExistence type="predicted"/>
<dbReference type="Proteomes" id="UP000219336">
    <property type="component" value="Unassembled WGS sequence"/>
</dbReference>
<name>A0A240EKU9_9VIBR</name>
<dbReference type="EMBL" id="OANU01000047">
    <property type="protein sequence ID" value="SNX49121.1"/>
    <property type="molecule type" value="Genomic_DNA"/>
</dbReference>
<feature type="binding site" evidence="1">
    <location>
        <position position="39"/>
    </location>
    <ligand>
        <name>Mg(2+)</name>
        <dbReference type="ChEBI" id="CHEBI:18420"/>
        <label>1</label>
    </ligand>
</feature>
<dbReference type="Gene3D" id="1.10.4080.10">
    <property type="entry name" value="ADP-ribosylation/Crystallin J1"/>
    <property type="match status" value="1"/>
</dbReference>
<organism evidence="2 3">
    <name type="scientific">Vibrio thalassae</name>
    <dbReference type="NCBI Taxonomy" id="1243014"/>
    <lineage>
        <taxon>Bacteria</taxon>
        <taxon>Pseudomonadati</taxon>
        <taxon>Pseudomonadota</taxon>
        <taxon>Gammaproteobacteria</taxon>
        <taxon>Vibrionales</taxon>
        <taxon>Vibrionaceae</taxon>
        <taxon>Vibrio</taxon>
    </lineage>
</organism>
<sequence>MIGGIIGDIAGSLLEGAHLRTYNLTEAKMFCHKAHPTDDSVLLTATAHAMLDDSDDFAMYYRMYANAFNDCKFGSSFSHWLISGEPSVSSYTNGPAARAGVLGYLDNEEEVVSLAKKSAEATHSHQEAIDGAQAMAWMIWAMRKRISEQEIIEELYQRWNYYVDANHSHDLNKIRRETLGVDCSATNTVPLAIFIALFQARSVETSIRLCQYVGGDTDTLACMSGLIKSQQFAPNPRWEHMSKQILWRKAQPILQVVEQFEMRFDDSKSLPF</sequence>
<feature type="binding site" evidence="1">
    <location>
        <position position="219"/>
    </location>
    <ligand>
        <name>Mg(2+)</name>
        <dbReference type="ChEBI" id="CHEBI:18420"/>
        <label>1</label>
    </ligand>
</feature>
<feature type="binding site" evidence="1">
    <location>
        <position position="216"/>
    </location>
    <ligand>
        <name>Mg(2+)</name>
        <dbReference type="ChEBI" id="CHEBI:18420"/>
        <label>1</label>
    </ligand>
</feature>
<gene>
    <name evidence="2" type="ORF">VTH8203_02758</name>
</gene>
<dbReference type="InterPro" id="IPR050792">
    <property type="entry name" value="ADP-ribosylglycohydrolase"/>
</dbReference>
<reference evidence="3" key="1">
    <citation type="submission" date="2016-06" db="EMBL/GenBank/DDBJ databases">
        <authorList>
            <person name="Rodrigo-Torres L."/>
            <person name="Arahal R.D."/>
            <person name="Lucena T."/>
        </authorList>
    </citation>
    <scope>NUCLEOTIDE SEQUENCE [LARGE SCALE GENOMIC DNA]</scope>
    <source>
        <strain evidence="3">CECT8203</strain>
    </source>
</reference>
<dbReference type="Pfam" id="PF03747">
    <property type="entry name" value="ADP_ribosyl_GH"/>
    <property type="match status" value="1"/>
</dbReference>
<keyword evidence="3" id="KW-1185">Reference proteome</keyword>
<feature type="binding site" evidence="1">
    <location>
        <position position="38"/>
    </location>
    <ligand>
        <name>Mg(2+)</name>
        <dbReference type="ChEBI" id="CHEBI:18420"/>
        <label>1</label>
    </ligand>
</feature>
<feature type="binding site" evidence="1">
    <location>
        <position position="37"/>
    </location>
    <ligand>
        <name>Mg(2+)</name>
        <dbReference type="ChEBI" id="CHEBI:18420"/>
        <label>1</label>
    </ligand>
</feature>
<dbReference type="InterPro" id="IPR036705">
    <property type="entry name" value="Ribosyl_crysJ1_sf"/>
</dbReference>
<comment type="cofactor">
    <cofactor evidence="1">
        <name>Mg(2+)</name>
        <dbReference type="ChEBI" id="CHEBI:18420"/>
    </cofactor>
    <text evidence="1">Binds 2 magnesium ions per subunit.</text>
</comment>
<dbReference type="PANTHER" id="PTHR16222">
    <property type="entry name" value="ADP-RIBOSYLGLYCOHYDROLASE"/>
    <property type="match status" value="1"/>
</dbReference>
<protein>
    <submittedName>
        <fullName evidence="2">ADP-ribosylglycohydrolase</fullName>
    </submittedName>
</protein>
<feature type="binding site" evidence="1">
    <location>
        <position position="218"/>
    </location>
    <ligand>
        <name>Mg(2+)</name>
        <dbReference type="ChEBI" id="CHEBI:18420"/>
        <label>1</label>
    </ligand>
</feature>
<dbReference type="GO" id="GO:0046872">
    <property type="term" value="F:metal ion binding"/>
    <property type="evidence" value="ECO:0007669"/>
    <property type="project" value="UniProtKB-KW"/>
</dbReference>
<accession>A0A240EKU9</accession>
<evidence type="ECO:0000313" key="3">
    <source>
        <dbReference type="Proteomes" id="UP000219336"/>
    </source>
</evidence>
<dbReference type="SUPFAM" id="SSF101478">
    <property type="entry name" value="ADP-ribosylglycohydrolase"/>
    <property type="match status" value="1"/>
</dbReference>
<dbReference type="GO" id="GO:0016787">
    <property type="term" value="F:hydrolase activity"/>
    <property type="evidence" value="ECO:0007669"/>
    <property type="project" value="UniProtKB-KW"/>
</dbReference>
<evidence type="ECO:0000256" key="1">
    <source>
        <dbReference type="PIRSR" id="PIRSR605502-1"/>
    </source>
</evidence>